<feature type="domain" description="4Fe-4S ferredoxin-type" evidence="8">
    <location>
        <begin position="90"/>
        <end position="119"/>
    </location>
</feature>
<dbReference type="STRING" id="593117.TGAM_0823"/>
<proteinExistence type="predicted"/>
<evidence type="ECO:0000256" key="1">
    <source>
        <dbReference type="ARBA" id="ARBA00022448"/>
    </source>
</evidence>
<dbReference type="eggNOG" id="arCOG01500">
    <property type="taxonomic scope" value="Archaea"/>
</dbReference>
<dbReference type="PATRIC" id="fig|593117.10.peg.820"/>
<dbReference type="PROSITE" id="PS51379">
    <property type="entry name" value="4FE4S_FER_2"/>
    <property type="match status" value="3"/>
</dbReference>
<dbReference type="Proteomes" id="UP000001488">
    <property type="component" value="Chromosome"/>
</dbReference>
<dbReference type="Pfam" id="PF13247">
    <property type="entry name" value="Fer4_11"/>
    <property type="match status" value="1"/>
</dbReference>
<dbReference type="InterPro" id="IPR017900">
    <property type="entry name" value="4Fe4S_Fe_S_CS"/>
</dbReference>
<dbReference type="CDD" id="cd16374">
    <property type="entry name" value="DMSOR_beta_like"/>
    <property type="match status" value="1"/>
</dbReference>
<keyword evidence="3" id="KW-0479">Metal-binding</keyword>
<organism evidence="9 10">
    <name type="scientific">Thermococcus gammatolerans (strain DSM 15229 / JCM 11827 / EJ3)</name>
    <dbReference type="NCBI Taxonomy" id="593117"/>
    <lineage>
        <taxon>Archaea</taxon>
        <taxon>Methanobacteriati</taxon>
        <taxon>Methanobacteriota</taxon>
        <taxon>Thermococci</taxon>
        <taxon>Thermococcales</taxon>
        <taxon>Thermococcaceae</taxon>
        <taxon>Thermococcus</taxon>
    </lineage>
</organism>
<dbReference type="PaxDb" id="593117-TGAM_0823"/>
<evidence type="ECO:0000313" key="10">
    <source>
        <dbReference type="Proteomes" id="UP000001488"/>
    </source>
</evidence>
<dbReference type="PROSITE" id="PS00198">
    <property type="entry name" value="4FE4S_FER_1"/>
    <property type="match status" value="1"/>
</dbReference>
<keyword evidence="5" id="KW-0249">Electron transport</keyword>
<sequence>MIPMPPDSKPTIFINPAKCIGCRHCEIACAVEHSKSKNLFSAIFEDPLPQPRIHILPMGAYNVPMNCRHCENAPCMEVCPTGAIFKDEDGAVLVDTSKCIGCKMCAIVCPFGIPEFDTLNGVMFKCDMCPDRRAEGRPPACVEACKTGALMFGTIDEVVSQVRKETAEKIIKLKEGEYKEEYNGWELFRSFQAEVIRINEGESK</sequence>
<evidence type="ECO:0000259" key="8">
    <source>
        <dbReference type="PROSITE" id="PS51379"/>
    </source>
</evidence>
<evidence type="ECO:0000256" key="3">
    <source>
        <dbReference type="ARBA" id="ARBA00022723"/>
    </source>
</evidence>
<dbReference type="GO" id="GO:0016491">
    <property type="term" value="F:oxidoreductase activity"/>
    <property type="evidence" value="ECO:0007669"/>
    <property type="project" value="UniProtKB-ARBA"/>
</dbReference>
<keyword evidence="4" id="KW-0677">Repeat</keyword>
<dbReference type="GO" id="GO:0046872">
    <property type="term" value="F:metal ion binding"/>
    <property type="evidence" value="ECO:0007669"/>
    <property type="project" value="UniProtKB-KW"/>
</dbReference>
<evidence type="ECO:0000256" key="7">
    <source>
        <dbReference type="ARBA" id="ARBA00023014"/>
    </source>
</evidence>
<dbReference type="GO" id="GO:0051539">
    <property type="term" value="F:4 iron, 4 sulfur cluster binding"/>
    <property type="evidence" value="ECO:0007669"/>
    <property type="project" value="UniProtKB-KW"/>
</dbReference>
<dbReference type="KEGG" id="tga:TGAM_0823"/>
<keyword evidence="2" id="KW-0004">4Fe-4S</keyword>
<evidence type="ECO:0000313" key="9">
    <source>
        <dbReference type="EMBL" id="ACS33325.1"/>
    </source>
</evidence>
<dbReference type="GeneID" id="7988990"/>
<dbReference type="InterPro" id="IPR017896">
    <property type="entry name" value="4Fe4S_Fe-S-bd"/>
</dbReference>
<dbReference type="InterPro" id="IPR050954">
    <property type="entry name" value="ET_IronSulfur_Cluster-Binding"/>
</dbReference>
<evidence type="ECO:0000256" key="4">
    <source>
        <dbReference type="ARBA" id="ARBA00022737"/>
    </source>
</evidence>
<keyword evidence="7" id="KW-0411">Iron-sulfur</keyword>
<evidence type="ECO:0000256" key="5">
    <source>
        <dbReference type="ARBA" id="ARBA00022982"/>
    </source>
</evidence>
<protein>
    <submittedName>
        <fullName evidence="9">7Fe ferredoxin</fullName>
    </submittedName>
</protein>
<reference evidence="9 10" key="1">
    <citation type="journal article" date="2007" name="Genome Biol.">
        <title>Genome analysis and genome-wide proteomics of Thermococcus gammatolerans, the most radioresistant organism known amongst the Archaea.</title>
        <authorList>
            <person name="Zivanovic Y."/>
            <person name="Armengaud J."/>
            <person name="Lagorce A."/>
            <person name="Leplat C."/>
            <person name="Guerin P."/>
            <person name="Dutertre M."/>
            <person name="Anthouard V."/>
            <person name="Forterre P."/>
            <person name="Wincker P."/>
            <person name="Confalonieri F."/>
        </authorList>
    </citation>
    <scope>NUCLEOTIDE SEQUENCE [LARGE SCALE GENOMIC DNA]</scope>
    <source>
        <strain evidence="10">DSM 15229 / JCM 11827 / EJ3</strain>
    </source>
</reference>
<dbReference type="RefSeq" id="WP_015858442.1">
    <property type="nucleotide sequence ID" value="NC_012804.1"/>
</dbReference>
<feature type="domain" description="4Fe-4S ferredoxin-type" evidence="8">
    <location>
        <begin position="57"/>
        <end position="89"/>
    </location>
</feature>
<name>C5A513_THEGJ</name>
<dbReference type="Gene3D" id="3.30.70.20">
    <property type="match status" value="2"/>
</dbReference>
<evidence type="ECO:0000256" key="6">
    <source>
        <dbReference type="ARBA" id="ARBA00023004"/>
    </source>
</evidence>
<evidence type="ECO:0000256" key="2">
    <source>
        <dbReference type="ARBA" id="ARBA00022485"/>
    </source>
</evidence>
<dbReference type="PANTHER" id="PTHR43177:SF5">
    <property type="entry name" value="ANAEROBIC DIMETHYL SULFOXIDE REDUCTASE CHAIN B-RELATED"/>
    <property type="match status" value="1"/>
</dbReference>
<accession>C5A513</accession>
<dbReference type="EMBL" id="CP001398">
    <property type="protein sequence ID" value="ACS33325.1"/>
    <property type="molecule type" value="Genomic_DNA"/>
</dbReference>
<keyword evidence="1" id="KW-0813">Transport</keyword>
<dbReference type="HOGENOM" id="CLU_043374_3_1_2"/>
<dbReference type="PANTHER" id="PTHR43177">
    <property type="entry name" value="PROTEIN NRFC"/>
    <property type="match status" value="1"/>
</dbReference>
<dbReference type="AlphaFoldDB" id="C5A513"/>
<gene>
    <name evidence="9" type="ordered locus">TGAM_0823</name>
</gene>
<dbReference type="SUPFAM" id="SSF54862">
    <property type="entry name" value="4Fe-4S ferredoxins"/>
    <property type="match status" value="1"/>
</dbReference>
<keyword evidence="6" id="KW-0408">Iron</keyword>
<keyword evidence="10" id="KW-1185">Reference proteome</keyword>
<feature type="domain" description="4Fe-4S ferredoxin-type" evidence="8">
    <location>
        <begin position="10"/>
        <end position="39"/>
    </location>
</feature>